<reference evidence="1" key="1">
    <citation type="submission" date="2014-12" db="EMBL/GenBank/DDBJ databases">
        <title>Insight into the proteome of Arion vulgaris.</title>
        <authorList>
            <person name="Aradska J."/>
            <person name="Bulat T."/>
            <person name="Smidak R."/>
            <person name="Sarate P."/>
            <person name="Gangsoo J."/>
            <person name="Sialana F."/>
            <person name="Bilban M."/>
            <person name="Lubec G."/>
        </authorList>
    </citation>
    <scope>NUCLEOTIDE SEQUENCE</scope>
    <source>
        <tissue evidence="1">Skin</tissue>
    </source>
</reference>
<organism evidence="1">
    <name type="scientific">Arion vulgaris</name>
    <dbReference type="NCBI Taxonomy" id="1028688"/>
    <lineage>
        <taxon>Eukaryota</taxon>
        <taxon>Metazoa</taxon>
        <taxon>Spiralia</taxon>
        <taxon>Lophotrochozoa</taxon>
        <taxon>Mollusca</taxon>
        <taxon>Gastropoda</taxon>
        <taxon>Heterobranchia</taxon>
        <taxon>Euthyneura</taxon>
        <taxon>Panpulmonata</taxon>
        <taxon>Eupulmonata</taxon>
        <taxon>Stylommatophora</taxon>
        <taxon>Helicina</taxon>
        <taxon>Arionoidea</taxon>
        <taxon>Arionidae</taxon>
        <taxon>Arion</taxon>
    </lineage>
</organism>
<evidence type="ECO:0000313" key="1">
    <source>
        <dbReference type="EMBL" id="CEK91609.1"/>
    </source>
</evidence>
<protein>
    <submittedName>
        <fullName evidence="1">Uncharacterized protein</fullName>
    </submittedName>
</protein>
<dbReference type="EMBL" id="HACG01044744">
    <property type="protein sequence ID" value="CEK91609.1"/>
    <property type="molecule type" value="Transcribed_RNA"/>
</dbReference>
<proteinExistence type="predicted"/>
<accession>A0A0B7BE96</accession>
<gene>
    <name evidence="1" type="primary">ORF183758</name>
</gene>
<name>A0A0B7BE96_9EUPU</name>
<sequence>MKEYVKSSQTWPSMVTRRNERDGRICKIISSFDSTRLPSRLELPEYFPVIPDLSVGEIEFRVLSETDSQA</sequence>
<dbReference type="AlphaFoldDB" id="A0A0B7BE96"/>